<name>A0ABV6J2P4_9BACL</name>
<evidence type="ECO:0000313" key="1">
    <source>
        <dbReference type="EMBL" id="MFC0390143.1"/>
    </source>
</evidence>
<proteinExistence type="predicted"/>
<dbReference type="EMBL" id="JBHLVF010000006">
    <property type="protein sequence ID" value="MFC0390143.1"/>
    <property type="molecule type" value="Genomic_DNA"/>
</dbReference>
<keyword evidence="2" id="KW-1185">Reference proteome</keyword>
<dbReference type="RefSeq" id="WP_204820833.1">
    <property type="nucleotide sequence ID" value="NZ_JANHOF010000003.1"/>
</dbReference>
<organism evidence="1 2">
    <name type="scientific">Paenibacillus mendelii</name>
    <dbReference type="NCBI Taxonomy" id="206163"/>
    <lineage>
        <taxon>Bacteria</taxon>
        <taxon>Bacillati</taxon>
        <taxon>Bacillota</taxon>
        <taxon>Bacilli</taxon>
        <taxon>Bacillales</taxon>
        <taxon>Paenibacillaceae</taxon>
        <taxon>Paenibacillus</taxon>
    </lineage>
</organism>
<comment type="caution">
    <text evidence="1">The sequence shown here is derived from an EMBL/GenBank/DDBJ whole genome shotgun (WGS) entry which is preliminary data.</text>
</comment>
<accession>A0ABV6J2P4</accession>
<dbReference type="Proteomes" id="UP001589818">
    <property type="component" value="Unassembled WGS sequence"/>
</dbReference>
<gene>
    <name evidence="1" type="ORF">ACFFJ8_02015</name>
</gene>
<sequence>MRKLIIVVVAVSLLAGIWTLSVERRSGKKDVSGYAFDGSMPEEVLHRYLSRSVQIMDLFWFNLDPGKKREWLRFIENTGAKLIGRAAMIWANFEDDETMFANAGQMAEAVHAQDPEIILQAAIFETTAESVNDIPIPAWVFEEYGLPPEKRNFNYEAMLYPDGRYLDNWGAGKSVPDITSPETQLFFFYRAKRFIDLGYESIHFGQVKLMGEEDSSYANWNRLLKRVRKYAAEHGRRHNVLLDAHVNEVYDDSLGNSSSDSNPPVKRLSFDFVGYPARIKPLPRFPQETKLEMNYIDAIYGKTIGGISPQGWETSHTPYLIEMDNYGGTNGMPGTNQPFWPWGYDEIAWFAHQNDAYRRSWLAYAYDWIQANDPNGHIQMPAYRTLGNAPVGTNTEYNAIQSSDVFPASFGDEEAIKAIWGASDGSGVVEDELQDLTKTYRLSSRLDYDRSPAASYGGDRSRITTSESASGEYVIYKAPFASGQSQLTGFAVNAWLNKDEPEAKLMFYVSSDDENYSLYTPDNKPAAHAENQEVYSGSHLPEGTKYLKIRFPDHPGAAQIGKVTLNYENAED</sequence>
<reference evidence="1 2" key="1">
    <citation type="submission" date="2024-09" db="EMBL/GenBank/DDBJ databases">
        <authorList>
            <person name="Sun Q."/>
            <person name="Mori K."/>
        </authorList>
    </citation>
    <scope>NUCLEOTIDE SEQUENCE [LARGE SCALE GENOMIC DNA]</scope>
    <source>
        <strain evidence="1 2">CCM 4839</strain>
    </source>
</reference>
<protein>
    <submittedName>
        <fullName evidence="1">Uncharacterized protein</fullName>
    </submittedName>
</protein>
<evidence type="ECO:0000313" key="2">
    <source>
        <dbReference type="Proteomes" id="UP001589818"/>
    </source>
</evidence>